<feature type="coiled-coil region" evidence="1">
    <location>
        <begin position="63"/>
        <end position="111"/>
    </location>
</feature>
<evidence type="ECO:0000313" key="3">
    <source>
        <dbReference type="EMBL" id="DAD66062.1"/>
    </source>
</evidence>
<evidence type="ECO:0000256" key="1">
    <source>
        <dbReference type="SAM" id="Coils"/>
    </source>
</evidence>
<keyword evidence="2" id="KW-0472">Membrane</keyword>
<accession>A0A8S5L843</accession>
<feature type="transmembrane region" description="Helical" evidence="2">
    <location>
        <begin position="133"/>
        <end position="151"/>
    </location>
</feature>
<protein>
    <submittedName>
        <fullName evidence="3">Syntaxin-1A</fullName>
    </submittedName>
</protein>
<name>A0A8S5L843_9CAUD</name>
<sequence length="153" mass="17718">MFKGNFAMDKVDLTPVELNSQLKNIDINKLNKMVSSQNFYHKIQEPIKVELPPNPTHETNKLLKEQNLQINELQNSLNSIQYENMKLNAQIETLNKTIDSDNEKLNELRTANVNLKTVNQTLINSNKHYWRNTFIISFVVALVFFLLGLAFPT</sequence>
<reference evidence="3" key="1">
    <citation type="journal article" date="2021" name="Proc. Natl. Acad. Sci. U.S.A.">
        <title>A Catalog of Tens of Thousands of Viruses from Human Metagenomes Reveals Hidden Associations with Chronic Diseases.</title>
        <authorList>
            <person name="Tisza M.J."/>
            <person name="Buck C.B."/>
        </authorList>
    </citation>
    <scope>NUCLEOTIDE SEQUENCE</scope>
    <source>
        <strain evidence="3">CtDmQ3</strain>
    </source>
</reference>
<dbReference type="EMBL" id="BK014653">
    <property type="protein sequence ID" value="DAD66062.1"/>
    <property type="molecule type" value="Genomic_DNA"/>
</dbReference>
<organism evidence="3">
    <name type="scientific">Siphoviridae sp. ctDmQ3</name>
    <dbReference type="NCBI Taxonomy" id="2823570"/>
    <lineage>
        <taxon>Viruses</taxon>
        <taxon>Duplodnaviria</taxon>
        <taxon>Heunggongvirae</taxon>
        <taxon>Uroviricota</taxon>
        <taxon>Caudoviricetes</taxon>
    </lineage>
</organism>
<proteinExistence type="predicted"/>
<keyword evidence="1" id="KW-0175">Coiled coil</keyword>
<evidence type="ECO:0000256" key="2">
    <source>
        <dbReference type="SAM" id="Phobius"/>
    </source>
</evidence>
<keyword evidence="2" id="KW-1133">Transmembrane helix</keyword>
<keyword evidence="2" id="KW-0812">Transmembrane</keyword>